<evidence type="ECO:0000256" key="12">
    <source>
        <dbReference type="SAM" id="SignalP"/>
    </source>
</evidence>
<keyword evidence="10 11" id="KW-0998">Cell outer membrane</keyword>
<keyword evidence="2 11" id="KW-0813">Transport</keyword>
<evidence type="ECO:0000256" key="10">
    <source>
        <dbReference type="ARBA" id="ARBA00023237"/>
    </source>
</evidence>
<keyword evidence="14" id="KW-0675">Receptor</keyword>
<protein>
    <submittedName>
        <fullName evidence="14">TonB-dependent receptor</fullName>
    </submittedName>
</protein>
<reference evidence="14 15" key="1">
    <citation type="journal article" date="2018" name="Nat. Biotechnol.">
        <title>A standardized bacterial taxonomy based on genome phylogeny substantially revises the tree of life.</title>
        <authorList>
            <person name="Parks D.H."/>
            <person name="Chuvochina M."/>
            <person name="Waite D.W."/>
            <person name="Rinke C."/>
            <person name="Skarshewski A."/>
            <person name="Chaumeil P.A."/>
            <person name="Hugenholtz P."/>
        </authorList>
    </citation>
    <scope>NUCLEOTIDE SEQUENCE [LARGE SCALE GENOMIC DNA]</scope>
    <source>
        <strain evidence="14">UBA10378</strain>
    </source>
</reference>
<evidence type="ECO:0000256" key="9">
    <source>
        <dbReference type="ARBA" id="ARBA00023136"/>
    </source>
</evidence>
<keyword evidence="5 11" id="KW-0812">Transmembrane</keyword>
<gene>
    <name evidence="14" type="ORF">DD728_11305</name>
</gene>
<feature type="non-terminal residue" evidence="14">
    <location>
        <position position="154"/>
    </location>
</feature>
<feature type="chain" id="PRO_5016940618" evidence="12">
    <location>
        <begin position="26"/>
        <end position="154"/>
    </location>
</feature>
<evidence type="ECO:0000256" key="2">
    <source>
        <dbReference type="ARBA" id="ARBA00022448"/>
    </source>
</evidence>
<keyword evidence="9 11" id="KW-0472">Membrane</keyword>
<dbReference type="EMBL" id="DOGS01000226">
    <property type="protein sequence ID" value="HBQ49446.1"/>
    <property type="molecule type" value="Genomic_DNA"/>
</dbReference>
<keyword evidence="7" id="KW-0406">Ion transport</keyword>
<keyword evidence="3 11" id="KW-1134">Transmembrane beta strand</keyword>
<dbReference type="PROSITE" id="PS52016">
    <property type="entry name" value="TONB_DEPENDENT_REC_3"/>
    <property type="match status" value="1"/>
</dbReference>
<dbReference type="PANTHER" id="PTHR32552">
    <property type="entry name" value="FERRICHROME IRON RECEPTOR-RELATED"/>
    <property type="match status" value="1"/>
</dbReference>
<evidence type="ECO:0000313" key="14">
    <source>
        <dbReference type="EMBL" id="HBQ49446.1"/>
    </source>
</evidence>
<evidence type="ECO:0000256" key="3">
    <source>
        <dbReference type="ARBA" id="ARBA00022452"/>
    </source>
</evidence>
<keyword evidence="8" id="KW-0798">TonB box</keyword>
<evidence type="ECO:0000256" key="5">
    <source>
        <dbReference type="ARBA" id="ARBA00022692"/>
    </source>
</evidence>
<proteinExistence type="inferred from homology"/>
<accession>A0A356W9A3</accession>
<evidence type="ECO:0000256" key="8">
    <source>
        <dbReference type="ARBA" id="ARBA00023077"/>
    </source>
</evidence>
<comment type="subcellular location">
    <subcellularLocation>
        <location evidence="1 11">Cell outer membrane</location>
        <topology evidence="1 11">Multi-pass membrane protein</topology>
    </subcellularLocation>
</comment>
<comment type="caution">
    <text evidence="14">The sequence shown here is derived from an EMBL/GenBank/DDBJ whole genome shotgun (WGS) entry which is preliminary data.</text>
</comment>
<dbReference type="InterPro" id="IPR039426">
    <property type="entry name" value="TonB-dep_rcpt-like"/>
</dbReference>
<keyword evidence="12" id="KW-0732">Signal</keyword>
<dbReference type="Gene3D" id="2.40.170.20">
    <property type="entry name" value="TonB-dependent receptor, beta-barrel domain"/>
    <property type="match status" value="1"/>
</dbReference>
<dbReference type="GO" id="GO:0009279">
    <property type="term" value="C:cell outer membrane"/>
    <property type="evidence" value="ECO:0007669"/>
    <property type="project" value="UniProtKB-SubCell"/>
</dbReference>
<dbReference type="InterPro" id="IPR012910">
    <property type="entry name" value="Plug_dom"/>
</dbReference>
<dbReference type="Proteomes" id="UP000263957">
    <property type="component" value="Unassembled WGS sequence"/>
</dbReference>
<name>A0A356W9A3_9PROT</name>
<dbReference type="GO" id="GO:0006826">
    <property type="term" value="P:iron ion transport"/>
    <property type="evidence" value="ECO:0007669"/>
    <property type="project" value="UniProtKB-KW"/>
</dbReference>
<evidence type="ECO:0000259" key="13">
    <source>
        <dbReference type="Pfam" id="PF07715"/>
    </source>
</evidence>
<feature type="signal peptide" evidence="12">
    <location>
        <begin position="1"/>
        <end position="25"/>
    </location>
</feature>
<comment type="similarity">
    <text evidence="11">Belongs to the TonB-dependent receptor family.</text>
</comment>
<dbReference type="SUPFAM" id="SSF56935">
    <property type="entry name" value="Porins"/>
    <property type="match status" value="1"/>
</dbReference>
<sequence length="154" mass="16003">MSKSSLLRQTSLAVLATGLVMGANAQEDASGDSELRAQTITVTATRRAESVQDIPLNIAAVGGEQIEEQGFDELSDMLSYVPGINVVDRGGRQGNPLIVRGLNADGLGSGDGNNDGGGTVATYIGEIPLFVDLKLNDMQRVEVLLGPQGTLYGA</sequence>
<evidence type="ECO:0000256" key="7">
    <source>
        <dbReference type="ARBA" id="ARBA00023065"/>
    </source>
</evidence>
<organism evidence="14 15">
    <name type="scientific">Hyphomonas atlantica</name>
    <dbReference type="NCBI Taxonomy" id="1280948"/>
    <lineage>
        <taxon>Bacteria</taxon>
        <taxon>Pseudomonadati</taxon>
        <taxon>Pseudomonadota</taxon>
        <taxon>Alphaproteobacteria</taxon>
        <taxon>Hyphomonadales</taxon>
        <taxon>Hyphomonadaceae</taxon>
        <taxon>Hyphomonas</taxon>
    </lineage>
</organism>
<evidence type="ECO:0000256" key="4">
    <source>
        <dbReference type="ARBA" id="ARBA00022496"/>
    </source>
</evidence>
<evidence type="ECO:0000256" key="6">
    <source>
        <dbReference type="ARBA" id="ARBA00023004"/>
    </source>
</evidence>
<keyword evidence="6" id="KW-0408">Iron</keyword>
<keyword evidence="4" id="KW-0410">Iron transport</keyword>
<feature type="domain" description="TonB-dependent receptor plug" evidence="13">
    <location>
        <begin position="51"/>
        <end position="154"/>
    </location>
</feature>
<evidence type="ECO:0000313" key="15">
    <source>
        <dbReference type="Proteomes" id="UP000263957"/>
    </source>
</evidence>
<dbReference type="Pfam" id="PF07715">
    <property type="entry name" value="Plug"/>
    <property type="match status" value="1"/>
</dbReference>
<dbReference type="AlphaFoldDB" id="A0A356W9A3"/>
<dbReference type="PANTHER" id="PTHR32552:SF81">
    <property type="entry name" value="TONB-DEPENDENT OUTER MEMBRANE RECEPTOR"/>
    <property type="match status" value="1"/>
</dbReference>
<evidence type="ECO:0000256" key="11">
    <source>
        <dbReference type="PROSITE-ProRule" id="PRU01360"/>
    </source>
</evidence>
<evidence type="ECO:0000256" key="1">
    <source>
        <dbReference type="ARBA" id="ARBA00004571"/>
    </source>
</evidence>
<dbReference type="InterPro" id="IPR036942">
    <property type="entry name" value="Beta-barrel_TonB_sf"/>
</dbReference>